<dbReference type="RefSeq" id="WP_338750043.1">
    <property type="nucleotide sequence ID" value="NZ_CP147404.1"/>
</dbReference>
<dbReference type="NCBIfam" id="NF041554">
    <property type="entry name" value="SA1362_fam"/>
    <property type="match status" value="1"/>
</dbReference>
<feature type="compositionally biased region" description="Basic residues" evidence="1">
    <location>
        <begin position="90"/>
        <end position="99"/>
    </location>
</feature>
<feature type="compositionally biased region" description="Basic residues" evidence="1">
    <location>
        <begin position="110"/>
        <end position="119"/>
    </location>
</feature>
<feature type="compositionally biased region" description="Basic residues" evidence="1">
    <location>
        <begin position="70"/>
        <end position="83"/>
    </location>
</feature>
<protein>
    <submittedName>
        <fullName evidence="3">SA1362 family protein</fullName>
    </submittedName>
</protein>
<proteinExistence type="predicted"/>
<evidence type="ECO:0000256" key="2">
    <source>
        <dbReference type="SAM" id="Phobius"/>
    </source>
</evidence>
<keyword evidence="2" id="KW-0472">Membrane</keyword>
<sequence length="119" mass="12938">MATRTVITFSLIALAAIGLVSMLFNAPGALARQLVIAAVTVAVIVLIYRLVMRKRLGGNGEDRAFAKAARQSKKRLKSRKKTTHPSTPATKKKPLRRKSSANLRVIEGKKGKKNNRASS</sequence>
<reference evidence="3 4" key="1">
    <citation type="submission" date="2024-02" db="EMBL/GenBank/DDBJ databases">
        <title>Seven novel Bacillus-like species.</title>
        <authorList>
            <person name="Liu G."/>
        </authorList>
    </citation>
    <scope>NUCLEOTIDE SEQUENCE [LARGE SCALE GENOMIC DNA]</scope>
    <source>
        <strain evidence="3 4">FJAT-52991</strain>
    </source>
</reference>
<dbReference type="Proteomes" id="UP001387364">
    <property type="component" value="Chromosome"/>
</dbReference>
<dbReference type="EMBL" id="CP147404">
    <property type="protein sequence ID" value="WXB92004.1"/>
    <property type="molecule type" value="Genomic_DNA"/>
</dbReference>
<feature type="transmembrane region" description="Helical" evidence="2">
    <location>
        <begin position="30"/>
        <end position="51"/>
    </location>
</feature>
<feature type="region of interest" description="Disordered" evidence="1">
    <location>
        <begin position="62"/>
        <end position="119"/>
    </location>
</feature>
<accession>A0ABZ2N2Q9</accession>
<evidence type="ECO:0000313" key="3">
    <source>
        <dbReference type="EMBL" id="WXB92004.1"/>
    </source>
</evidence>
<gene>
    <name evidence="3" type="ORF">WDJ61_12120</name>
</gene>
<dbReference type="InterPro" id="IPR048110">
    <property type="entry name" value="SA1362/YqhP-like"/>
</dbReference>
<keyword evidence="2" id="KW-0812">Transmembrane</keyword>
<evidence type="ECO:0000313" key="4">
    <source>
        <dbReference type="Proteomes" id="UP001387364"/>
    </source>
</evidence>
<evidence type="ECO:0000256" key="1">
    <source>
        <dbReference type="SAM" id="MobiDB-lite"/>
    </source>
</evidence>
<feature type="transmembrane region" description="Helical" evidence="2">
    <location>
        <begin position="7"/>
        <end position="24"/>
    </location>
</feature>
<keyword evidence="4" id="KW-1185">Reference proteome</keyword>
<keyword evidence="2" id="KW-1133">Transmembrane helix</keyword>
<name>A0ABZ2N2Q9_9BACI</name>
<organism evidence="3 4">
    <name type="scientific">Bacillus kandeliae</name>
    <dbReference type="NCBI Taxonomy" id="3129297"/>
    <lineage>
        <taxon>Bacteria</taxon>
        <taxon>Bacillati</taxon>
        <taxon>Bacillota</taxon>
        <taxon>Bacilli</taxon>
        <taxon>Bacillales</taxon>
        <taxon>Bacillaceae</taxon>
        <taxon>Bacillus</taxon>
    </lineage>
</organism>